<dbReference type="RefSeq" id="WP_274186910.1">
    <property type="nucleotide sequence ID" value="NZ_BAABHN010000003.1"/>
</dbReference>
<feature type="region of interest" description="Disordered" evidence="7">
    <location>
        <begin position="1125"/>
        <end position="1145"/>
    </location>
</feature>
<dbReference type="InterPro" id="IPR014223">
    <property type="entry name" value="ABC_CydC/D"/>
</dbReference>
<feature type="transmembrane region" description="Helical" evidence="8">
    <location>
        <begin position="274"/>
        <end position="291"/>
    </location>
</feature>
<dbReference type="InterPro" id="IPR017871">
    <property type="entry name" value="ABC_transporter-like_CS"/>
</dbReference>
<dbReference type="InterPro" id="IPR014216">
    <property type="entry name" value="ABC_transptr_CydD"/>
</dbReference>
<comment type="caution">
    <text evidence="11">The sequence shown here is derived from an EMBL/GenBank/DDBJ whole genome shotgun (WGS) entry which is preliminary data.</text>
</comment>
<evidence type="ECO:0000256" key="1">
    <source>
        <dbReference type="ARBA" id="ARBA00004651"/>
    </source>
</evidence>
<dbReference type="EMBL" id="JBHSIM010000003">
    <property type="protein sequence ID" value="MFC4831300.1"/>
    <property type="molecule type" value="Genomic_DNA"/>
</dbReference>
<keyword evidence="4" id="KW-0067">ATP-binding</keyword>
<evidence type="ECO:0000259" key="9">
    <source>
        <dbReference type="PROSITE" id="PS50893"/>
    </source>
</evidence>
<evidence type="ECO:0000259" key="10">
    <source>
        <dbReference type="PROSITE" id="PS50929"/>
    </source>
</evidence>
<dbReference type="SUPFAM" id="SSF90123">
    <property type="entry name" value="ABC transporter transmembrane region"/>
    <property type="match status" value="2"/>
</dbReference>
<dbReference type="NCBIfam" id="TIGR02868">
    <property type="entry name" value="CydC"/>
    <property type="match status" value="1"/>
</dbReference>
<dbReference type="InterPro" id="IPR003439">
    <property type="entry name" value="ABC_transporter-like_ATP-bd"/>
</dbReference>
<dbReference type="InterPro" id="IPR039421">
    <property type="entry name" value="Type_1_exporter"/>
</dbReference>
<keyword evidence="3" id="KW-0547">Nucleotide-binding</keyword>
<keyword evidence="12" id="KW-1185">Reference proteome</keyword>
<comment type="subcellular location">
    <subcellularLocation>
        <location evidence="1">Cell membrane</location>
        <topology evidence="1">Multi-pass membrane protein</topology>
    </subcellularLocation>
</comment>
<name>A0ABV9RC29_9PSEU</name>
<dbReference type="InterPro" id="IPR003593">
    <property type="entry name" value="AAA+_ATPase"/>
</dbReference>
<evidence type="ECO:0000313" key="12">
    <source>
        <dbReference type="Proteomes" id="UP001595909"/>
    </source>
</evidence>
<protein>
    <submittedName>
        <fullName evidence="11">Thiol reductant ABC exporter subunit CydD</fullName>
    </submittedName>
</protein>
<dbReference type="InterPro" id="IPR027417">
    <property type="entry name" value="P-loop_NTPase"/>
</dbReference>
<dbReference type="InterPro" id="IPR011527">
    <property type="entry name" value="ABC1_TM_dom"/>
</dbReference>
<feature type="region of interest" description="Disordered" evidence="7">
    <location>
        <begin position="541"/>
        <end position="576"/>
    </location>
</feature>
<feature type="transmembrane region" description="Helical" evidence="8">
    <location>
        <begin position="54"/>
        <end position="74"/>
    </location>
</feature>
<evidence type="ECO:0000256" key="5">
    <source>
        <dbReference type="ARBA" id="ARBA00022989"/>
    </source>
</evidence>
<keyword evidence="2 8" id="KW-0812">Transmembrane</keyword>
<feature type="transmembrane region" description="Helical" evidence="8">
    <location>
        <begin position="240"/>
        <end position="268"/>
    </location>
</feature>
<dbReference type="CDD" id="cd18584">
    <property type="entry name" value="ABC_6TM_AarD_CydD"/>
    <property type="match status" value="1"/>
</dbReference>
<keyword evidence="5 8" id="KW-1133">Transmembrane helix</keyword>
<evidence type="ECO:0000256" key="8">
    <source>
        <dbReference type="SAM" id="Phobius"/>
    </source>
</evidence>
<feature type="domain" description="ABC transporter" evidence="9">
    <location>
        <begin position="916"/>
        <end position="1142"/>
    </location>
</feature>
<feature type="transmembrane region" description="Helical" evidence="8">
    <location>
        <begin position="715"/>
        <end position="735"/>
    </location>
</feature>
<dbReference type="Gene3D" id="3.40.50.300">
    <property type="entry name" value="P-loop containing nucleotide triphosphate hydrolases"/>
    <property type="match status" value="2"/>
</dbReference>
<feature type="transmembrane region" description="Helical" evidence="8">
    <location>
        <begin position="823"/>
        <end position="846"/>
    </location>
</feature>
<dbReference type="Gene3D" id="1.20.1560.10">
    <property type="entry name" value="ABC transporter type 1, transmembrane domain"/>
    <property type="match status" value="2"/>
</dbReference>
<reference evidence="12" key="1">
    <citation type="journal article" date="2019" name="Int. J. Syst. Evol. Microbiol.">
        <title>The Global Catalogue of Microorganisms (GCM) 10K type strain sequencing project: providing services to taxonomists for standard genome sequencing and annotation.</title>
        <authorList>
            <consortium name="The Broad Institute Genomics Platform"/>
            <consortium name="The Broad Institute Genome Sequencing Center for Infectious Disease"/>
            <person name="Wu L."/>
            <person name="Ma J."/>
        </authorList>
    </citation>
    <scope>NUCLEOTIDE SEQUENCE [LARGE SCALE GENOMIC DNA]</scope>
    <source>
        <strain evidence="12">CCUG 50347</strain>
    </source>
</reference>
<evidence type="ECO:0000256" key="6">
    <source>
        <dbReference type="ARBA" id="ARBA00023136"/>
    </source>
</evidence>
<dbReference type="NCBIfam" id="TIGR02857">
    <property type="entry name" value="CydD"/>
    <property type="match status" value="1"/>
</dbReference>
<dbReference type="InterPro" id="IPR036640">
    <property type="entry name" value="ABC1_TM_sf"/>
</dbReference>
<feature type="transmembrane region" description="Helical" evidence="8">
    <location>
        <begin position="135"/>
        <end position="154"/>
    </location>
</feature>
<evidence type="ECO:0000256" key="3">
    <source>
        <dbReference type="ARBA" id="ARBA00022741"/>
    </source>
</evidence>
<evidence type="ECO:0000256" key="4">
    <source>
        <dbReference type="ARBA" id="ARBA00022840"/>
    </source>
</evidence>
<feature type="domain" description="ABC transmembrane type-1" evidence="10">
    <location>
        <begin position="20"/>
        <end position="303"/>
    </location>
</feature>
<dbReference type="CDD" id="cd03228">
    <property type="entry name" value="ABCC_MRP_Like"/>
    <property type="match status" value="1"/>
</dbReference>
<dbReference type="PROSITE" id="PS50893">
    <property type="entry name" value="ABC_TRANSPORTER_2"/>
    <property type="match status" value="2"/>
</dbReference>
<feature type="domain" description="ABC transmembrane type-1" evidence="10">
    <location>
        <begin position="600"/>
        <end position="883"/>
    </location>
</feature>
<accession>A0ABV9RC29</accession>
<dbReference type="PROSITE" id="PS00211">
    <property type="entry name" value="ABC_TRANSPORTER_1"/>
    <property type="match status" value="1"/>
</dbReference>
<organism evidence="11 12">
    <name type="scientific">Actinomycetospora chibensis</name>
    <dbReference type="NCBI Taxonomy" id="663606"/>
    <lineage>
        <taxon>Bacteria</taxon>
        <taxon>Bacillati</taxon>
        <taxon>Actinomycetota</taxon>
        <taxon>Actinomycetes</taxon>
        <taxon>Pseudonocardiales</taxon>
        <taxon>Pseudonocardiaceae</taxon>
        <taxon>Actinomycetospora</taxon>
    </lineage>
</organism>
<sequence>MKPLDPRLLRHVRPARTFVVLTAAAGVATAGLVVAQADLLSQVVARAFLDRAPLAALTALLVGLGIVVAGRALLAWATEAAAVRASARVTGRLRADLVDHALRLGPRDPRLPSVGELGTLATRGVDALDGYLRRYLPTLLLATTVPLLVGVRLLTADWLAAVIVAVTVPLIPLFMVLVGLRTRDDTARRWRTMAVLGHHFLDLVAGLDVLVAFGRAGAQNGRLRAVAEEYRRTTMRTLRVAFLSALVLEVLATLSVALVAVSVGLRLAGGRLDLATGLLVIMLAPEIYLPLRAVGARFHDSMEGLAAADDVFAVLETPTADGSGARRPAPDPSRVPLRLDGIGVDGRGGPVLDDLDLTVGPGETLGLRGPSGAGKSTLLDLVTGLRRPDRGRVSVGGVGLDDLDTEAWRARIAWVPQRPVLVVGSVADNIRLGAPDATDVAVARAARTAGVDMALDTEVGEQGAGLSTGQQRRVALARALVTDRPLLLLDEPTEGVDADTQAALLAALPEALAGRSAVVVSHRPEVLAACDRVVALPHRRTSAATSSATPGDAPAPAGPSTPAPVPPALPERALPEGTRRARGGLRWLAAAVRPRAARLAGAVLLGAGALGSGVALAATSAWLISAPALQPPLLTLMVAIVAVRAFGLSKGVLRYLERLASHDAALRLGADLRVRVWQALVRRGPAATATQRRGDLLARLTGDVDAQQDVLVRGLVPAGSALLVGAGLVGLFAVLLPEAALVLALGLVLAGVVAPLLGVLAGRRAARTTAAARAAVATGTLELLEGAADLLVLGAAARRRRRLADHDADLAARTVAQAGGAGVGAGLGVLGIGLAMIGATVAGVLALADGRLAPTALAVLALTPLAAAELVAGLPDAAARLAEAGPAARRLAELESRPAPVADPVRAETVPADPAVTAEALAVRWPDATSEAVSGVTFVLPPGGRMVLAGPSGAGKSTVLAALLRALPAARGAVTLDGHDTATMAGEDVRARFGWCGPAAHLFDSTLRENLRLARPGATDDDLVDALHRARLGAWFASLPDGLDTALGDHGGAVSGGERQRLAVARVLIADRPILALDEPTAHLDAPTAAALAGEISELSRGRTAIVVSHRPKEFPDLPVVAIGSAPGVPGPRPESTGRAVTRPA</sequence>
<dbReference type="PANTHER" id="PTHR24221">
    <property type="entry name" value="ATP-BINDING CASSETTE SUB-FAMILY B"/>
    <property type="match status" value="1"/>
</dbReference>
<feature type="compositionally biased region" description="Pro residues" evidence="7">
    <location>
        <begin position="556"/>
        <end position="569"/>
    </location>
</feature>
<dbReference type="Proteomes" id="UP001595909">
    <property type="component" value="Unassembled WGS sequence"/>
</dbReference>
<dbReference type="Pfam" id="PF00005">
    <property type="entry name" value="ABC_tran"/>
    <property type="match status" value="2"/>
</dbReference>
<dbReference type="Pfam" id="PF00664">
    <property type="entry name" value="ABC_membrane"/>
    <property type="match status" value="2"/>
</dbReference>
<dbReference type="PROSITE" id="PS50929">
    <property type="entry name" value="ABC_TM1F"/>
    <property type="match status" value="2"/>
</dbReference>
<dbReference type="SMART" id="SM00382">
    <property type="entry name" value="AAA"/>
    <property type="match status" value="2"/>
</dbReference>
<feature type="transmembrane region" description="Helical" evidence="8">
    <location>
        <begin position="629"/>
        <end position="648"/>
    </location>
</feature>
<feature type="transmembrane region" description="Helical" evidence="8">
    <location>
        <begin position="741"/>
        <end position="761"/>
    </location>
</feature>
<dbReference type="SUPFAM" id="SSF52540">
    <property type="entry name" value="P-loop containing nucleoside triphosphate hydrolases"/>
    <property type="match status" value="2"/>
</dbReference>
<dbReference type="PANTHER" id="PTHR24221:SF590">
    <property type="entry name" value="COMPONENT LINKED WITH THE ASSEMBLY OF CYTOCHROME' TRANSPORT TRANSMEMBRANE ATP-BINDING PROTEIN ABC TRANSPORTER CYDD-RELATED"/>
    <property type="match status" value="1"/>
</dbReference>
<feature type="compositionally biased region" description="Low complexity" evidence="7">
    <location>
        <begin position="542"/>
        <end position="555"/>
    </location>
</feature>
<proteinExistence type="predicted"/>
<gene>
    <name evidence="11" type="primary">cydD</name>
    <name evidence="11" type="ORF">ACFPEL_02650</name>
</gene>
<feature type="transmembrane region" description="Helical" evidence="8">
    <location>
        <begin position="602"/>
        <end position="623"/>
    </location>
</feature>
<evidence type="ECO:0000256" key="7">
    <source>
        <dbReference type="SAM" id="MobiDB-lite"/>
    </source>
</evidence>
<feature type="transmembrane region" description="Helical" evidence="8">
    <location>
        <begin position="160"/>
        <end position="180"/>
    </location>
</feature>
<evidence type="ECO:0000313" key="11">
    <source>
        <dbReference type="EMBL" id="MFC4831300.1"/>
    </source>
</evidence>
<evidence type="ECO:0000256" key="2">
    <source>
        <dbReference type="ARBA" id="ARBA00022692"/>
    </source>
</evidence>
<feature type="domain" description="ABC transporter" evidence="9">
    <location>
        <begin position="337"/>
        <end position="563"/>
    </location>
</feature>
<keyword evidence="6 8" id="KW-0472">Membrane</keyword>